<dbReference type="RefSeq" id="WP_143086448.1">
    <property type="nucleotide sequence ID" value="NZ_FOEF01000030.1"/>
</dbReference>
<gene>
    <name evidence="2" type="ORF">SAMN04489732_13018</name>
</gene>
<organism evidence="2 3">
    <name type="scientific">Amycolatopsis saalfeldensis</name>
    <dbReference type="NCBI Taxonomy" id="394193"/>
    <lineage>
        <taxon>Bacteria</taxon>
        <taxon>Bacillati</taxon>
        <taxon>Actinomycetota</taxon>
        <taxon>Actinomycetes</taxon>
        <taxon>Pseudonocardiales</taxon>
        <taxon>Pseudonocardiaceae</taxon>
        <taxon>Amycolatopsis</taxon>
    </lineage>
</organism>
<evidence type="ECO:0000313" key="3">
    <source>
        <dbReference type="Proteomes" id="UP000198582"/>
    </source>
</evidence>
<proteinExistence type="predicted"/>
<protein>
    <submittedName>
        <fullName evidence="2">Uncharacterized protein</fullName>
    </submittedName>
</protein>
<dbReference type="EMBL" id="FOEF01000030">
    <property type="protein sequence ID" value="SEP53716.1"/>
    <property type="molecule type" value="Genomic_DNA"/>
</dbReference>
<dbReference type="AlphaFoldDB" id="A0A1H8YNI3"/>
<feature type="compositionally biased region" description="Basic and acidic residues" evidence="1">
    <location>
        <begin position="234"/>
        <end position="247"/>
    </location>
</feature>
<dbReference type="OrthoDB" id="4326943at2"/>
<name>A0A1H8YNI3_9PSEU</name>
<evidence type="ECO:0000313" key="2">
    <source>
        <dbReference type="EMBL" id="SEP53716.1"/>
    </source>
</evidence>
<dbReference type="Proteomes" id="UP000198582">
    <property type="component" value="Unassembled WGS sequence"/>
</dbReference>
<dbReference type="STRING" id="394193.SAMN04489732_13018"/>
<evidence type="ECO:0000256" key="1">
    <source>
        <dbReference type="SAM" id="MobiDB-lite"/>
    </source>
</evidence>
<accession>A0A1H8YNI3</accession>
<feature type="region of interest" description="Disordered" evidence="1">
    <location>
        <begin position="226"/>
        <end position="247"/>
    </location>
</feature>
<sequence length="294" mass="32232">MADDLTWRFEVKMRDHDGWVPITRDLLGADEPLYGDIVDTMEMIGIHREHTDAAKDELDEALAGLTAFGQGRGMTGARIVVWDDVGAEGDPAVVLEATADQLAAGRLRVSTIDVDVAKREVEDARTRVRNEIIRAATVDRLGRNMIARNVEGAWARRLVLGFLAGHDLVEAIRDALPESLRWAAPDGYYPEPGEEYLGPYFCGPVQIDLEASGQVYLQLLDLGRPGAEKNASPHRNESEDPEGIVREKSARIHPLARTVLSRLTSAGIHLYTGDRSPAAEEHLVAGTRLLATEA</sequence>
<reference evidence="2 3" key="1">
    <citation type="submission" date="2016-10" db="EMBL/GenBank/DDBJ databases">
        <authorList>
            <person name="de Groot N.N."/>
        </authorList>
    </citation>
    <scope>NUCLEOTIDE SEQUENCE [LARGE SCALE GENOMIC DNA]</scope>
    <source>
        <strain evidence="2 3">DSM 44993</strain>
    </source>
</reference>
<keyword evidence="3" id="KW-1185">Reference proteome</keyword>